<name>A0ABU3BUZ4_9BACT</name>
<feature type="compositionally biased region" description="Gly residues" evidence="1">
    <location>
        <begin position="260"/>
        <end position="271"/>
    </location>
</feature>
<feature type="region of interest" description="Disordered" evidence="1">
    <location>
        <begin position="245"/>
        <end position="278"/>
    </location>
</feature>
<feature type="transmembrane region" description="Helical" evidence="2">
    <location>
        <begin position="149"/>
        <end position="172"/>
    </location>
</feature>
<dbReference type="EMBL" id="JAVRHT010000051">
    <property type="protein sequence ID" value="MDT0633097.1"/>
    <property type="molecule type" value="Genomic_DNA"/>
</dbReference>
<feature type="transmembrane region" description="Helical" evidence="2">
    <location>
        <begin position="215"/>
        <end position="233"/>
    </location>
</feature>
<feature type="transmembrane region" description="Helical" evidence="2">
    <location>
        <begin position="55"/>
        <end position="76"/>
    </location>
</feature>
<gene>
    <name evidence="3" type="ORF">RM540_15180</name>
</gene>
<dbReference type="Proteomes" id="UP001267426">
    <property type="component" value="Unassembled WGS sequence"/>
</dbReference>
<feature type="region of interest" description="Disordered" evidence="1">
    <location>
        <begin position="1"/>
        <end position="24"/>
    </location>
</feature>
<accession>A0ABU3BUZ4</accession>
<feature type="transmembrane region" description="Helical" evidence="2">
    <location>
        <begin position="120"/>
        <end position="143"/>
    </location>
</feature>
<dbReference type="RefSeq" id="WP_311665651.1">
    <property type="nucleotide sequence ID" value="NZ_JAVRHT010000051.1"/>
</dbReference>
<reference evidence="3 4" key="1">
    <citation type="submission" date="2023-09" db="EMBL/GenBank/DDBJ databases">
        <authorList>
            <person name="Rey-Velasco X."/>
        </authorList>
    </citation>
    <scope>NUCLEOTIDE SEQUENCE [LARGE SCALE GENOMIC DNA]</scope>
    <source>
        <strain evidence="3 4">F394</strain>
    </source>
</reference>
<dbReference type="InterPro" id="IPR043130">
    <property type="entry name" value="CDP-OH_PTrfase_TM_dom"/>
</dbReference>
<evidence type="ECO:0000256" key="2">
    <source>
        <dbReference type="SAM" id="Phobius"/>
    </source>
</evidence>
<evidence type="ECO:0000313" key="3">
    <source>
        <dbReference type="EMBL" id="MDT0633097.1"/>
    </source>
</evidence>
<keyword evidence="4" id="KW-1185">Reference proteome</keyword>
<feature type="compositionally biased region" description="Pro residues" evidence="1">
    <location>
        <begin position="1"/>
        <end position="13"/>
    </location>
</feature>
<organism evidence="3 4">
    <name type="scientific">Rubrivirga litoralis</name>
    <dbReference type="NCBI Taxonomy" id="3075598"/>
    <lineage>
        <taxon>Bacteria</taxon>
        <taxon>Pseudomonadati</taxon>
        <taxon>Rhodothermota</taxon>
        <taxon>Rhodothermia</taxon>
        <taxon>Rhodothermales</taxon>
        <taxon>Rubricoccaceae</taxon>
        <taxon>Rubrivirga</taxon>
    </lineage>
</organism>
<comment type="caution">
    <text evidence="3">The sequence shown here is derived from an EMBL/GenBank/DDBJ whole genome shotgun (WGS) entry which is preliminary data.</text>
</comment>
<evidence type="ECO:0000313" key="4">
    <source>
        <dbReference type="Proteomes" id="UP001267426"/>
    </source>
</evidence>
<keyword evidence="2" id="KW-0472">Membrane</keyword>
<evidence type="ECO:0000256" key="1">
    <source>
        <dbReference type="SAM" id="MobiDB-lite"/>
    </source>
</evidence>
<keyword evidence="2" id="KW-1133">Transmembrane helix</keyword>
<sequence length="278" mass="28421">MPAPSPSAPPAAPPDAEGGADADAAPAARTRVNDIALARFERWALPAMARRLPPWVGPDTLTATALVGAVLAFAGYALAGRSLAFVHLASFGLVLNWWGDSLDGTVARVRQIRRERYGFYVDHVCDVATVALLFGGLGAGPLLRLDLALGLGAVVLMLFNLVNLVTIARGVFKISFAGVGPTEGRLVLIAANTGLWLAGNPTVSVAGWSGTVFDALAAVAVVVLLAAWLVAAVREGLLMARLDPRPAPGQDGYADDPTGQGLGPASGGRGGLSSDDGA</sequence>
<proteinExistence type="predicted"/>
<protein>
    <submittedName>
        <fullName evidence="3">CDP-alcohol phosphatidyltransferase family protein</fullName>
    </submittedName>
</protein>
<feature type="transmembrane region" description="Helical" evidence="2">
    <location>
        <begin position="184"/>
        <end position="203"/>
    </location>
</feature>
<keyword evidence="2" id="KW-0812">Transmembrane</keyword>
<dbReference type="Gene3D" id="1.20.120.1760">
    <property type="match status" value="1"/>
</dbReference>
<feature type="compositionally biased region" description="Low complexity" evidence="1">
    <location>
        <begin position="14"/>
        <end position="24"/>
    </location>
</feature>